<name>A0AAV1CKK8_OLDCO</name>
<feature type="transmembrane region" description="Helical" evidence="1">
    <location>
        <begin position="232"/>
        <end position="250"/>
    </location>
</feature>
<accession>A0AAV1CKK8</accession>
<protein>
    <submittedName>
        <fullName evidence="2">OLC1v1030960C3</fullName>
    </submittedName>
</protein>
<dbReference type="PANTHER" id="PTHR36779:SF1">
    <property type="entry name" value="OS04G0600400 PROTEIN"/>
    <property type="match status" value="1"/>
</dbReference>
<evidence type="ECO:0000313" key="2">
    <source>
        <dbReference type="EMBL" id="CAI9095097.1"/>
    </source>
</evidence>
<keyword evidence="1" id="KW-0812">Transmembrane</keyword>
<organism evidence="2 3">
    <name type="scientific">Oldenlandia corymbosa var. corymbosa</name>
    <dbReference type="NCBI Taxonomy" id="529605"/>
    <lineage>
        <taxon>Eukaryota</taxon>
        <taxon>Viridiplantae</taxon>
        <taxon>Streptophyta</taxon>
        <taxon>Embryophyta</taxon>
        <taxon>Tracheophyta</taxon>
        <taxon>Spermatophyta</taxon>
        <taxon>Magnoliopsida</taxon>
        <taxon>eudicotyledons</taxon>
        <taxon>Gunneridae</taxon>
        <taxon>Pentapetalae</taxon>
        <taxon>asterids</taxon>
        <taxon>lamiids</taxon>
        <taxon>Gentianales</taxon>
        <taxon>Rubiaceae</taxon>
        <taxon>Rubioideae</taxon>
        <taxon>Spermacoceae</taxon>
        <taxon>Hedyotis-Oldenlandia complex</taxon>
        <taxon>Oldenlandia</taxon>
    </lineage>
</organism>
<keyword evidence="1" id="KW-1133">Transmembrane helix</keyword>
<evidence type="ECO:0000256" key="1">
    <source>
        <dbReference type="SAM" id="Phobius"/>
    </source>
</evidence>
<gene>
    <name evidence="2" type="ORF">OLC1_LOCUS6136</name>
</gene>
<keyword evidence="3" id="KW-1185">Reference proteome</keyword>
<proteinExistence type="predicted"/>
<reference evidence="2" key="1">
    <citation type="submission" date="2023-03" db="EMBL/GenBank/DDBJ databases">
        <authorList>
            <person name="Julca I."/>
        </authorList>
    </citation>
    <scope>NUCLEOTIDE SEQUENCE</scope>
</reference>
<dbReference type="AlphaFoldDB" id="A0AAV1CKK8"/>
<evidence type="ECO:0000313" key="3">
    <source>
        <dbReference type="Proteomes" id="UP001161247"/>
    </source>
</evidence>
<dbReference type="PANTHER" id="PTHR36779">
    <property type="entry name" value="OSJNBA0083N12.13 PROTEIN"/>
    <property type="match status" value="1"/>
</dbReference>
<feature type="transmembrane region" description="Helical" evidence="1">
    <location>
        <begin position="191"/>
        <end position="212"/>
    </location>
</feature>
<sequence>MTFSHSLLTLSCMNGEYQCWLFLMDSILAGKGHKLNNNGFAGVDLRSSKVCELGLLNYRAKHVFYPHERKKFRCHYDYYWASVFEVKYVDHSGQERLGSAEVPDEALPLNCRPSFGAAWLTKDKFKVNESYDCWYSLGISKVNMQHRGFLSCQAHDPSTFEMLRRYITLSLRILKSWFANSGSLDLWRLEVIAGIITGFVSALVTIFLLTFLRKLVSSLRQTMAERTYAASFGRVCFFLAYFTFMGWLTLEYAKRIGLPEILGYGYSW</sequence>
<keyword evidence="1" id="KW-0472">Membrane</keyword>
<dbReference type="EMBL" id="OX459119">
    <property type="protein sequence ID" value="CAI9095097.1"/>
    <property type="molecule type" value="Genomic_DNA"/>
</dbReference>
<dbReference type="Proteomes" id="UP001161247">
    <property type="component" value="Chromosome 2"/>
</dbReference>